<feature type="non-terminal residue" evidence="1">
    <location>
        <position position="198"/>
    </location>
</feature>
<feature type="non-terminal residue" evidence="1">
    <location>
        <position position="1"/>
    </location>
</feature>
<dbReference type="PANTHER" id="PTHR35460">
    <property type="entry name" value="TRNA LIGASE 1"/>
    <property type="match status" value="1"/>
</dbReference>
<accession>A0AA38C3T1</accession>
<protein>
    <submittedName>
        <fullName evidence="1">Uncharacterized protein</fullName>
    </submittedName>
</protein>
<dbReference type="GO" id="GO:0003972">
    <property type="term" value="F:RNA ligase (ATP) activity"/>
    <property type="evidence" value="ECO:0007669"/>
    <property type="project" value="InterPro"/>
</dbReference>
<evidence type="ECO:0000313" key="2">
    <source>
        <dbReference type="Proteomes" id="UP000824469"/>
    </source>
</evidence>
<dbReference type="AlphaFoldDB" id="A0AA38C3T1"/>
<name>A0AA38C3T1_TAXCH</name>
<organism evidence="1 2">
    <name type="scientific">Taxus chinensis</name>
    <name type="common">Chinese yew</name>
    <name type="synonym">Taxus wallichiana var. chinensis</name>
    <dbReference type="NCBI Taxonomy" id="29808"/>
    <lineage>
        <taxon>Eukaryota</taxon>
        <taxon>Viridiplantae</taxon>
        <taxon>Streptophyta</taxon>
        <taxon>Embryophyta</taxon>
        <taxon>Tracheophyta</taxon>
        <taxon>Spermatophyta</taxon>
        <taxon>Pinopsida</taxon>
        <taxon>Pinidae</taxon>
        <taxon>Conifers II</taxon>
        <taxon>Cupressales</taxon>
        <taxon>Taxaceae</taxon>
        <taxon>Taxus</taxon>
    </lineage>
</organism>
<proteinExistence type="predicted"/>
<dbReference type="PANTHER" id="PTHR35460:SF1">
    <property type="entry name" value="TRNA LIGASE 1"/>
    <property type="match status" value="1"/>
</dbReference>
<reference evidence="1 2" key="1">
    <citation type="journal article" date="2021" name="Nat. Plants">
        <title>The Taxus genome provides insights into paclitaxel biosynthesis.</title>
        <authorList>
            <person name="Xiong X."/>
            <person name="Gou J."/>
            <person name="Liao Q."/>
            <person name="Li Y."/>
            <person name="Zhou Q."/>
            <person name="Bi G."/>
            <person name="Li C."/>
            <person name="Du R."/>
            <person name="Wang X."/>
            <person name="Sun T."/>
            <person name="Guo L."/>
            <person name="Liang H."/>
            <person name="Lu P."/>
            <person name="Wu Y."/>
            <person name="Zhang Z."/>
            <person name="Ro D.K."/>
            <person name="Shang Y."/>
            <person name="Huang S."/>
            <person name="Yan J."/>
        </authorList>
    </citation>
    <scope>NUCLEOTIDE SEQUENCE [LARGE SCALE GENOMIC DNA]</scope>
    <source>
        <strain evidence="1">Ta-2019</strain>
    </source>
</reference>
<dbReference type="EMBL" id="JAHRHJ020003255">
    <property type="protein sequence ID" value="KAH9292111.1"/>
    <property type="molecule type" value="Genomic_DNA"/>
</dbReference>
<dbReference type="Proteomes" id="UP000824469">
    <property type="component" value="Unassembled WGS sequence"/>
</dbReference>
<sequence length="198" mass="22006">TSFSANFVDCTSADYLNNSSCGPHSHDWIIAMSKLERTLTMECIWLVAQLDLIAKRPILTTSHKLFQFVVFTTITTCVDKGLKHDYIYFSSNSFFQFLFLIVRFNCKQIGLSYIVKTSEKKSVTSFFAAFDALCEEGTATPVCKALDEIADISVPGTKDHVKVQGEILEGLVARIVSSESTVNLKKVLEEIPPSSVSE</sequence>
<evidence type="ECO:0000313" key="1">
    <source>
        <dbReference type="EMBL" id="KAH9292111.1"/>
    </source>
</evidence>
<dbReference type="GO" id="GO:0006388">
    <property type="term" value="P:tRNA splicing, via endonucleolytic cleavage and ligation"/>
    <property type="evidence" value="ECO:0007669"/>
    <property type="project" value="InterPro"/>
</dbReference>
<comment type="caution">
    <text evidence="1">The sequence shown here is derived from an EMBL/GenBank/DDBJ whole genome shotgun (WGS) entry which is preliminary data.</text>
</comment>
<keyword evidence="2" id="KW-1185">Reference proteome</keyword>
<dbReference type="InterPro" id="IPR038837">
    <property type="entry name" value="tRNA_ligase_1"/>
</dbReference>
<gene>
    <name evidence="1" type="ORF">KI387_042697</name>
</gene>